<protein>
    <submittedName>
        <fullName evidence="6">Uncharacterized protein</fullName>
    </submittedName>
</protein>
<dbReference type="PANTHER" id="PTHR43350">
    <property type="entry name" value="NAD-DEPENDENT ALCOHOL DEHYDROGENASE"/>
    <property type="match status" value="1"/>
</dbReference>
<dbReference type="Gene3D" id="3.40.50.720">
    <property type="entry name" value="NAD(P)-binding Rossmann-like Domain"/>
    <property type="match status" value="1"/>
</dbReference>
<keyword evidence="7" id="KW-1185">Reference proteome</keyword>
<proteinExistence type="inferred from homology"/>
<reference evidence="6" key="1">
    <citation type="submission" date="2023-10" db="EMBL/GenBank/DDBJ databases">
        <authorList>
            <person name="Chen Y."/>
            <person name="Shah S."/>
            <person name="Dougan E. K."/>
            <person name="Thang M."/>
            <person name="Chan C."/>
        </authorList>
    </citation>
    <scope>NUCLEOTIDE SEQUENCE [LARGE SCALE GENOMIC DNA]</scope>
</reference>
<comment type="caution">
    <text evidence="6">The sequence shown here is derived from an EMBL/GenBank/DDBJ whole genome shotgun (WGS) entry which is preliminary data.</text>
</comment>
<sequence>MSVSWPRSDVCILIATIEERRVLLHGVEGEQLDTSIASLASQEPGAWPVRYGYCLVGRVEAASRLAAGSRVVCFHPHASAAVVAESDALSIPDDVGDEDAAFFPNILVTACSLVQDAAPVLGDRVAVFGAGVVGSLVAAVLCHGRQAVAVAEPRPERLRPLLAALPAAEGLACARGEWISCGTGGRRAGHLGGGRVVVGSLYGEQGAMLPLGLRFHRSEMTLVASQVSRVAAPLSTRWSKGRRAELAWEMLRPPKVSRPQRCTLGAKPVRALRPASWVPMRRHPVEQAAGVYARLAGGSPPAQLLFT</sequence>
<evidence type="ECO:0000256" key="1">
    <source>
        <dbReference type="ARBA" id="ARBA00001947"/>
    </source>
</evidence>
<name>A0ABN9SKG5_9DINO</name>
<dbReference type="InterPro" id="IPR011032">
    <property type="entry name" value="GroES-like_sf"/>
</dbReference>
<comment type="similarity">
    <text evidence="2">Belongs to the zinc-containing alcohol dehydrogenase family.</text>
</comment>
<organism evidence="6 7">
    <name type="scientific">Prorocentrum cordatum</name>
    <dbReference type="NCBI Taxonomy" id="2364126"/>
    <lineage>
        <taxon>Eukaryota</taxon>
        <taxon>Sar</taxon>
        <taxon>Alveolata</taxon>
        <taxon>Dinophyceae</taxon>
        <taxon>Prorocentrales</taxon>
        <taxon>Prorocentraceae</taxon>
        <taxon>Prorocentrum</taxon>
    </lineage>
</organism>
<dbReference type="CDD" id="cd08255">
    <property type="entry name" value="2-desacetyl-2-hydroxyethyl_bacteriochlorophyllide_like"/>
    <property type="match status" value="1"/>
</dbReference>
<comment type="cofactor">
    <cofactor evidence="1">
        <name>Zn(2+)</name>
        <dbReference type="ChEBI" id="CHEBI:29105"/>
    </cofactor>
</comment>
<gene>
    <name evidence="6" type="ORF">PCOR1329_LOCUS30345</name>
</gene>
<dbReference type="SUPFAM" id="SSF50129">
    <property type="entry name" value="GroES-like"/>
    <property type="match status" value="1"/>
</dbReference>
<evidence type="ECO:0000256" key="2">
    <source>
        <dbReference type="ARBA" id="ARBA00008072"/>
    </source>
</evidence>
<evidence type="ECO:0000256" key="3">
    <source>
        <dbReference type="ARBA" id="ARBA00022723"/>
    </source>
</evidence>
<evidence type="ECO:0000313" key="6">
    <source>
        <dbReference type="EMBL" id="CAK0832287.1"/>
    </source>
</evidence>
<keyword evidence="5" id="KW-0560">Oxidoreductase</keyword>
<accession>A0ABN9SKG5</accession>
<dbReference type="PANTHER" id="PTHR43350:SF19">
    <property type="entry name" value="D-GULOSIDE 3-DEHYDROGENASE"/>
    <property type="match status" value="1"/>
</dbReference>
<dbReference type="Proteomes" id="UP001189429">
    <property type="component" value="Unassembled WGS sequence"/>
</dbReference>
<dbReference type="Gene3D" id="3.90.180.10">
    <property type="entry name" value="Medium-chain alcohol dehydrogenases, catalytic domain"/>
    <property type="match status" value="1"/>
</dbReference>
<evidence type="ECO:0000256" key="4">
    <source>
        <dbReference type="ARBA" id="ARBA00022833"/>
    </source>
</evidence>
<keyword evidence="4" id="KW-0862">Zinc</keyword>
<dbReference type="InterPro" id="IPR036291">
    <property type="entry name" value="NAD(P)-bd_dom_sf"/>
</dbReference>
<evidence type="ECO:0000313" key="7">
    <source>
        <dbReference type="Proteomes" id="UP001189429"/>
    </source>
</evidence>
<dbReference type="EMBL" id="CAUYUJ010011636">
    <property type="protein sequence ID" value="CAK0832287.1"/>
    <property type="molecule type" value="Genomic_DNA"/>
</dbReference>
<dbReference type="SUPFAM" id="SSF51735">
    <property type="entry name" value="NAD(P)-binding Rossmann-fold domains"/>
    <property type="match status" value="1"/>
</dbReference>
<keyword evidence="3" id="KW-0479">Metal-binding</keyword>
<evidence type="ECO:0000256" key="5">
    <source>
        <dbReference type="ARBA" id="ARBA00023002"/>
    </source>
</evidence>